<dbReference type="Gene3D" id="3.10.129.110">
    <property type="entry name" value="Polyketide synthase dehydratase"/>
    <property type="match status" value="2"/>
</dbReference>
<dbReference type="Gene3D" id="3.40.50.720">
    <property type="entry name" value="NAD(P)-binding Rossmann-like Domain"/>
    <property type="match status" value="1"/>
</dbReference>
<dbReference type="Pfam" id="PF22336">
    <property type="entry name" value="RhiE-like_linker"/>
    <property type="match status" value="1"/>
</dbReference>
<gene>
    <name evidence="15" type="ORF">Xseb_23025</name>
</gene>
<feature type="compositionally biased region" description="Low complexity" evidence="11">
    <location>
        <begin position="1235"/>
        <end position="1258"/>
    </location>
</feature>
<evidence type="ECO:0008006" key="17">
    <source>
        <dbReference type="Google" id="ProtNLM"/>
    </source>
</evidence>
<dbReference type="InterPro" id="IPR036291">
    <property type="entry name" value="NAD(P)-bd_dom_sf"/>
</dbReference>
<feature type="domain" description="Ketosynthase family 3 (KS3)" evidence="13">
    <location>
        <begin position="1262"/>
        <end position="1697"/>
    </location>
</feature>
<evidence type="ECO:0000256" key="6">
    <source>
        <dbReference type="ARBA" id="ARBA00022490"/>
    </source>
</evidence>
<keyword evidence="8" id="KW-0808">Transferase</keyword>
<dbReference type="EMBL" id="LOKL01000043">
    <property type="protein sequence ID" value="MBZ3923409.1"/>
    <property type="molecule type" value="Genomic_DNA"/>
</dbReference>
<comment type="caution">
    <text evidence="15">The sequence shown here is derived from an EMBL/GenBank/DDBJ whole genome shotgun (WGS) entry which is preliminary data.</text>
</comment>
<dbReference type="InterPro" id="IPR018201">
    <property type="entry name" value="Ketoacyl_synth_AS"/>
</dbReference>
<feature type="domain" description="Carrier" evidence="12">
    <location>
        <begin position="1134"/>
        <end position="1208"/>
    </location>
</feature>
<dbReference type="CDD" id="cd00833">
    <property type="entry name" value="PKS"/>
    <property type="match status" value="1"/>
</dbReference>
<evidence type="ECO:0000256" key="8">
    <source>
        <dbReference type="ARBA" id="ARBA00022679"/>
    </source>
</evidence>
<sequence length="1919" mass="204588">MVVDDREHALDRLDRLAGGERLADVFRGEAPREFVGQPAQQRHAQALFERLETALPAADEREILHALADLHCQGYTLPWARLFGTPPPRHIPLPGYPFERERHWVDGHAAVGTAPSAPSMLHPLLHRNTSTLAAQRFTSTFDGREFYLRDHVVNGRPTLPAACHIEMACRAATLSIEETGTNHGIGLRDIAWIRPLAVSSATDVHTRLTTSPGGDVAFDIHTRDAATRDEAVLAQGSIVVLDASARRPDRLDLDGLRANAVPAWDGKAHAAGQGDGTLRYGDAFRSIVALHTGDDLDGRYVLAHLRLPSCVADTHDRYIVHPSMLDGALQTVLGVASGTRHDGDGGAPTPGTVPFAADAVDVWGVMPAEAWAHLRMRCAEQVDGNLAARTATIDVNVCDAEGQVVVAIRGLSLMSPGSGGTAADEPIATVLRGDEFFLADHRHIVPGVVFLEAARAAAERREGHAVVGMTHIVWRSPMAAPPGETTLYTHLARRAAGVDFTMSATATPLPGSTCAQGVLLTNADDAPSRPPRADLDGVVRRCPTRIEGSACHALLGVMHGPRMFPIRSIRHAEYEAIAHLELPASGLPVHAGVLHPTLMHGAVLAAVCFSLIQDGERQLRLPFTLQTLWIHASTLPSVCHAHVRQVSAADGAIRRYDIDVLDTDGECLVRLEGFTTRSPAAVRRPDVIHAVPAWRDAPPAAGMRSDATHDPVFLVPHGQACLHRCILEVFPAARVVWLDPPTSAESIANNVLRAMALVQELIGAGRDAHVLLPLPDDEAWHAHAAIEGLLKTARNEHPRVRGRLLHYPASSHADPERLRRWLVAEADATDETSAVRYHEGTRQVLRWEEAPVQSTSHTGPFTMLQPGDVVWITGGAGGIGRLLARHVGRETGVRVVLSGRTPPTDDAWLSTLRADGIDACYVRCDVTRADEVEAALASEPFRDRRLRGVLHAAGVVRDAWLARKTATEAAEVLAPKIAGTLVLDEATRDAPLAFFAVFSSLAAVMGNPGQADYAAANAFLDAFALHRDAQVEAGVRQGHTCSINWPLWREGGMRVDAQTEEQARHMIGLEPLDTAEALASLAWATATGAQRLLVAQGRSDMLRAVLFADAPPATPTDPESAVLPVSSTDDARLASLTRELAEVAATVLKMDADAIDGSTGLSHYGFDSIYLTEYANHLNRRYGLKLMPTVFFECSSLAALAQHLLSRHAAAFAGTAAADARSASSPTLARPSRRAGTAQASTSGSSMSAPSTSVPAPVEDTSTSVAIVGMSGRFPGSADVGEFWTRLADNADLISDMPLERVALTGGLVADRSALPAAVRLAGYIDGIDCFDPMFFGITPIEAGAMDPQQRLFIEHAWACVEDAGYRATSLAGSRTGVFVGVSTSDYKDLCQLAGMSSPFGGDAAFHFMIANRLSYLLDLRGPSEPVDTACSSSLVALHRAVRAIQSGECEAALVGGVNVIVNPVNGMRAHQAGMLSDDGRCKTFDASADGYGRGEGVAVLMLKPLAAARADRDHVYGVIVGSAENHGGRASSPTAPNPLAQRQLLVDAYRGGGIDPATVGYIEAHGTGTALGDPVEVNALKAAFDELHRERRPGKTVPRHCALGSVKTNIGHLEAAAGVAGVIKVLLMFAHRCIPGNGQLKSPNPYLELDDGPFYLARESVTWAAPVDAAGRELPRRAGVSGFGIGGSNAHVVLESFEATEPSHAPVRLPALVVLSAKTATALREQAQRLHAAVSGPAAPDLHDLAFTLQVGREAMDHRLGFVVESMEQLAGELAGFVSDRAHQGTVGVVTHRPGDSTRGDNDDTLDAGLQKGQYSRMLERWTRGLAIDWHRLYAGSAANARLSPRRVSLPTYPFARESYWVNLHDNRHSNGADAAVAHETARAGDGPIEALIDGLLGHSLTLDDALRTLERMDAGLD</sequence>
<dbReference type="Pfam" id="PF00109">
    <property type="entry name" value="ketoacyl-synt"/>
    <property type="match status" value="1"/>
</dbReference>
<dbReference type="InterPro" id="IPR049551">
    <property type="entry name" value="PKS_DH_C"/>
</dbReference>
<dbReference type="GO" id="GO:0004312">
    <property type="term" value="F:fatty acid synthase activity"/>
    <property type="evidence" value="ECO:0007669"/>
    <property type="project" value="TreeGrafter"/>
</dbReference>
<dbReference type="PROSITE" id="PS00606">
    <property type="entry name" value="KS3_1"/>
    <property type="match status" value="1"/>
</dbReference>
<dbReference type="InterPro" id="IPR016039">
    <property type="entry name" value="Thiolase-like"/>
</dbReference>
<dbReference type="GO" id="GO:0006633">
    <property type="term" value="P:fatty acid biosynthetic process"/>
    <property type="evidence" value="ECO:0007669"/>
    <property type="project" value="InterPro"/>
</dbReference>
<feature type="domain" description="PKS/mFAS DH" evidence="14">
    <location>
        <begin position="122"/>
        <end position="422"/>
    </location>
</feature>
<comment type="pathway">
    <text evidence="3">Lipid metabolism; fatty acid biosynthesis.</text>
</comment>
<dbReference type="SMART" id="SM01294">
    <property type="entry name" value="PKS_PP_betabranch"/>
    <property type="match status" value="1"/>
</dbReference>
<dbReference type="SUPFAM" id="SSF53901">
    <property type="entry name" value="Thiolase-like"/>
    <property type="match status" value="1"/>
</dbReference>
<comment type="pathway">
    <text evidence="2">Antibiotic biosynthesis.</text>
</comment>
<evidence type="ECO:0000313" key="16">
    <source>
        <dbReference type="Proteomes" id="UP000825388"/>
    </source>
</evidence>
<dbReference type="PROSITE" id="PS52004">
    <property type="entry name" value="KS3_2"/>
    <property type="match status" value="1"/>
</dbReference>
<dbReference type="Gene3D" id="3.30.70.3290">
    <property type="match status" value="1"/>
</dbReference>
<dbReference type="SMART" id="SM00826">
    <property type="entry name" value="PKS_DH"/>
    <property type="match status" value="1"/>
</dbReference>
<dbReference type="InterPro" id="IPR050091">
    <property type="entry name" value="PKS_NRPS_Biosynth_Enz"/>
</dbReference>
<reference evidence="15" key="1">
    <citation type="submission" date="2015-12" db="EMBL/GenBank/DDBJ databases">
        <authorList>
            <person name="Bansal K."/>
            <person name="Midha S."/>
            <person name="Patil P.B."/>
        </authorList>
    </citation>
    <scope>NUCLEOTIDE SEQUENCE</scope>
    <source>
        <strain evidence="15">LMG867</strain>
    </source>
</reference>
<protein>
    <recommendedName>
        <fullName evidence="17">Polyketide synthase</fullName>
    </recommendedName>
</protein>
<dbReference type="InterPro" id="IPR054514">
    <property type="entry name" value="RhiE-like_linker"/>
</dbReference>
<dbReference type="PROSITE" id="PS50075">
    <property type="entry name" value="CARRIER"/>
    <property type="match status" value="1"/>
</dbReference>
<dbReference type="Pfam" id="PF21089">
    <property type="entry name" value="PKS_DH_N"/>
    <property type="match status" value="2"/>
</dbReference>
<proteinExistence type="inferred from homology"/>
<dbReference type="Gene3D" id="1.10.1240.100">
    <property type="match status" value="1"/>
</dbReference>
<dbReference type="Pfam" id="PF02801">
    <property type="entry name" value="Ketoacyl-synt_C"/>
    <property type="match status" value="1"/>
</dbReference>
<evidence type="ECO:0000256" key="3">
    <source>
        <dbReference type="ARBA" id="ARBA00005194"/>
    </source>
</evidence>
<comment type="subcellular location">
    <subcellularLocation>
        <location evidence="1">Cytoplasm</location>
    </subcellularLocation>
</comment>
<dbReference type="CDD" id="cd08953">
    <property type="entry name" value="KR_2_SDR_x"/>
    <property type="match status" value="1"/>
</dbReference>
<feature type="region of interest" description="N-terminal hotdog fold" evidence="10">
    <location>
        <begin position="122"/>
        <end position="245"/>
    </location>
</feature>
<dbReference type="InterPro" id="IPR020806">
    <property type="entry name" value="PKS_PP-bd"/>
</dbReference>
<evidence type="ECO:0000259" key="14">
    <source>
        <dbReference type="PROSITE" id="PS52019"/>
    </source>
</evidence>
<dbReference type="PROSITE" id="PS52019">
    <property type="entry name" value="PKS_MFAS_DH"/>
    <property type="match status" value="1"/>
</dbReference>
<accession>A0AAW4RKS3</accession>
<dbReference type="InterPro" id="IPR049900">
    <property type="entry name" value="PKS_mFAS_DH"/>
</dbReference>
<keyword evidence="5" id="KW-0596">Phosphopantetheine</keyword>
<dbReference type="InterPro" id="IPR009081">
    <property type="entry name" value="PP-bd_ACP"/>
</dbReference>
<dbReference type="Gene3D" id="1.10.1200.10">
    <property type="entry name" value="ACP-like"/>
    <property type="match status" value="1"/>
</dbReference>
<dbReference type="Pfam" id="PF14765">
    <property type="entry name" value="PS-DH"/>
    <property type="match status" value="2"/>
</dbReference>
<dbReference type="InterPro" id="IPR020807">
    <property type="entry name" value="PKS_DH"/>
</dbReference>
<dbReference type="SUPFAM" id="SSF51735">
    <property type="entry name" value="NAD(P)-binding Rossmann-fold domains"/>
    <property type="match status" value="2"/>
</dbReference>
<evidence type="ECO:0000256" key="9">
    <source>
        <dbReference type="ARBA" id="ARBA00022737"/>
    </source>
</evidence>
<evidence type="ECO:0000256" key="7">
    <source>
        <dbReference type="ARBA" id="ARBA00022553"/>
    </source>
</evidence>
<evidence type="ECO:0000259" key="12">
    <source>
        <dbReference type="PROSITE" id="PS50075"/>
    </source>
</evidence>
<dbReference type="InterPro" id="IPR014030">
    <property type="entry name" value="Ketoacyl_synth_N"/>
</dbReference>
<dbReference type="InterPro" id="IPR020841">
    <property type="entry name" value="PKS_Beta-ketoAc_synthase_dom"/>
</dbReference>
<evidence type="ECO:0000256" key="5">
    <source>
        <dbReference type="ARBA" id="ARBA00022450"/>
    </source>
</evidence>
<evidence type="ECO:0000313" key="15">
    <source>
        <dbReference type="EMBL" id="MBZ3923409.1"/>
    </source>
</evidence>
<dbReference type="GO" id="GO:0005737">
    <property type="term" value="C:cytoplasm"/>
    <property type="evidence" value="ECO:0007669"/>
    <property type="project" value="UniProtKB-SubCell"/>
</dbReference>
<dbReference type="Pfam" id="PF08659">
    <property type="entry name" value="KR"/>
    <property type="match status" value="1"/>
</dbReference>
<dbReference type="SMART" id="SM00822">
    <property type="entry name" value="PKS_KR"/>
    <property type="match status" value="1"/>
</dbReference>
<evidence type="ECO:0000256" key="11">
    <source>
        <dbReference type="SAM" id="MobiDB-lite"/>
    </source>
</evidence>
<keyword evidence="6" id="KW-0963">Cytoplasm</keyword>
<name>A0AAW4RKS3_XANCI</name>
<evidence type="ECO:0000256" key="2">
    <source>
        <dbReference type="ARBA" id="ARBA00004792"/>
    </source>
</evidence>
<keyword evidence="9" id="KW-0677">Repeat</keyword>
<dbReference type="SMART" id="SM00825">
    <property type="entry name" value="PKS_KS"/>
    <property type="match status" value="1"/>
</dbReference>
<feature type="active site" description="Proton acceptor; for dehydratase activity" evidence="10">
    <location>
        <position position="151"/>
    </location>
</feature>
<dbReference type="InterPro" id="IPR057326">
    <property type="entry name" value="KR_dom"/>
</dbReference>
<evidence type="ECO:0000256" key="4">
    <source>
        <dbReference type="ARBA" id="ARBA00006484"/>
    </source>
</evidence>
<feature type="region of interest" description="C-terminal hotdog fold" evidence="10">
    <location>
        <begin position="261"/>
        <end position="422"/>
    </location>
</feature>
<dbReference type="PANTHER" id="PTHR43775:SF37">
    <property type="entry name" value="SI:DKEY-61P9.11"/>
    <property type="match status" value="1"/>
</dbReference>
<dbReference type="SMART" id="SM00823">
    <property type="entry name" value="PKS_PP"/>
    <property type="match status" value="1"/>
</dbReference>
<evidence type="ECO:0000256" key="10">
    <source>
        <dbReference type="PROSITE-ProRule" id="PRU01363"/>
    </source>
</evidence>
<dbReference type="InterPro" id="IPR036736">
    <property type="entry name" value="ACP-like_sf"/>
</dbReference>
<dbReference type="Gene3D" id="3.40.47.10">
    <property type="match status" value="1"/>
</dbReference>
<dbReference type="InterPro" id="IPR049552">
    <property type="entry name" value="PKS_DH_N"/>
</dbReference>
<dbReference type="GO" id="GO:0005886">
    <property type="term" value="C:plasma membrane"/>
    <property type="evidence" value="ECO:0007669"/>
    <property type="project" value="TreeGrafter"/>
</dbReference>
<dbReference type="PANTHER" id="PTHR43775">
    <property type="entry name" value="FATTY ACID SYNTHASE"/>
    <property type="match status" value="1"/>
</dbReference>
<evidence type="ECO:0000256" key="1">
    <source>
        <dbReference type="ARBA" id="ARBA00004496"/>
    </source>
</evidence>
<dbReference type="Pfam" id="PF00550">
    <property type="entry name" value="PP-binding"/>
    <property type="match status" value="1"/>
</dbReference>
<evidence type="ECO:0000259" key="13">
    <source>
        <dbReference type="PROSITE" id="PS52004"/>
    </source>
</evidence>
<dbReference type="InterPro" id="IPR042104">
    <property type="entry name" value="PKS_dehydratase_sf"/>
</dbReference>
<dbReference type="Proteomes" id="UP000825388">
    <property type="component" value="Unassembled WGS sequence"/>
</dbReference>
<keyword evidence="7" id="KW-0597">Phosphoprotein</keyword>
<comment type="similarity">
    <text evidence="4">Belongs to the short-chain dehydrogenases/reductases (SDR) family.</text>
</comment>
<dbReference type="GO" id="GO:0071770">
    <property type="term" value="P:DIM/DIP cell wall layer assembly"/>
    <property type="evidence" value="ECO:0007669"/>
    <property type="project" value="TreeGrafter"/>
</dbReference>
<feature type="region of interest" description="Disordered" evidence="11">
    <location>
        <begin position="1223"/>
        <end position="1258"/>
    </location>
</feature>
<dbReference type="GO" id="GO:0004315">
    <property type="term" value="F:3-oxoacyl-[acyl-carrier-protein] synthase activity"/>
    <property type="evidence" value="ECO:0007669"/>
    <property type="project" value="InterPro"/>
</dbReference>
<dbReference type="InterPro" id="IPR014031">
    <property type="entry name" value="Ketoacyl_synth_C"/>
</dbReference>
<dbReference type="GO" id="GO:0031177">
    <property type="term" value="F:phosphopantetheine binding"/>
    <property type="evidence" value="ECO:0007669"/>
    <property type="project" value="InterPro"/>
</dbReference>
<dbReference type="InterPro" id="IPR013968">
    <property type="entry name" value="PKS_KR"/>
</dbReference>
<organism evidence="15 16">
    <name type="scientific">Xanthomonas citri pv. sesbaniae</name>
    <dbReference type="NCBI Taxonomy" id="473425"/>
    <lineage>
        <taxon>Bacteria</taxon>
        <taxon>Pseudomonadati</taxon>
        <taxon>Pseudomonadota</taxon>
        <taxon>Gammaproteobacteria</taxon>
        <taxon>Lysobacterales</taxon>
        <taxon>Lysobacteraceae</taxon>
        <taxon>Xanthomonas</taxon>
    </lineage>
</organism>
<dbReference type="SUPFAM" id="SSF47336">
    <property type="entry name" value="ACP-like"/>
    <property type="match status" value="1"/>
</dbReference>
<feature type="active site" description="Proton donor; for dehydratase activity" evidence="10">
    <location>
        <position position="326"/>
    </location>
</feature>